<reference evidence="3" key="1">
    <citation type="submission" date="2020-05" db="EMBL/GenBank/DDBJ databases">
        <authorList>
            <person name="Chiriac C."/>
            <person name="Salcher M."/>
            <person name="Ghai R."/>
            <person name="Kavagutti S V."/>
        </authorList>
    </citation>
    <scope>NUCLEOTIDE SEQUENCE</scope>
</reference>
<dbReference type="EMBL" id="CAFAAK010000063">
    <property type="protein sequence ID" value="CAB4797629.1"/>
    <property type="molecule type" value="Genomic_DNA"/>
</dbReference>
<dbReference type="SUPFAM" id="SSF46894">
    <property type="entry name" value="C-terminal effector domain of the bipartite response regulators"/>
    <property type="match status" value="1"/>
</dbReference>
<dbReference type="InterPro" id="IPR001867">
    <property type="entry name" value="OmpR/PhoB-type_DNA-bd"/>
</dbReference>
<dbReference type="GO" id="GO:0003677">
    <property type="term" value="F:DNA binding"/>
    <property type="evidence" value="ECO:0007669"/>
    <property type="project" value="UniProtKB-KW"/>
</dbReference>
<dbReference type="PROSITE" id="PS51755">
    <property type="entry name" value="OMPR_PHOB"/>
    <property type="match status" value="1"/>
</dbReference>
<evidence type="ECO:0000256" key="1">
    <source>
        <dbReference type="ARBA" id="ARBA00023125"/>
    </source>
</evidence>
<proteinExistence type="predicted"/>
<dbReference type="Pfam" id="PF00486">
    <property type="entry name" value="Trans_reg_C"/>
    <property type="match status" value="1"/>
</dbReference>
<accession>A0A6J6XMA4</accession>
<dbReference type="GO" id="GO:0000160">
    <property type="term" value="P:phosphorelay signal transduction system"/>
    <property type="evidence" value="ECO:0007669"/>
    <property type="project" value="InterPro"/>
</dbReference>
<dbReference type="Gene3D" id="1.10.10.10">
    <property type="entry name" value="Winged helix-like DNA-binding domain superfamily/Winged helix DNA-binding domain"/>
    <property type="match status" value="1"/>
</dbReference>
<gene>
    <name evidence="3" type="ORF">UFOPK3024_00407</name>
</gene>
<feature type="domain" description="OmpR/PhoB-type" evidence="2">
    <location>
        <begin position="164"/>
        <end position="236"/>
    </location>
</feature>
<dbReference type="InterPro" id="IPR036388">
    <property type="entry name" value="WH-like_DNA-bd_sf"/>
</dbReference>
<evidence type="ECO:0000259" key="2">
    <source>
        <dbReference type="PROSITE" id="PS51755"/>
    </source>
</evidence>
<keyword evidence="1" id="KW-0238">DNA-binding</keyword>
<sequence>MNIKNNIAVFNDDEYFLAMMKGYCYANNIFLTEIVFTLQGINGLENQNYDSIFIPLDWLTNPDKGFETDLIRKIALKSQLRICALKRNYTEAISTNCSEWVDVIISNSQDIAEIDAYLTKALCLKYSITERRGNGDRRFNKDRRNHSKNGENKIIGIAGFQREAEKKENKDFKLDHISKCLFLSGQRISLTPKEFELIVLLLTDVDRVFTTEEIITHLWPESDRATKRIFINICIC</sequence>
<protein>
    <submittedName>
        <fullName evidence="3">Unannotated protein</fullName>
    </submittedName>
</protein>
<dbReference type="GO" id="GO:0006355">
    <property type="term" value="P:regulation of DNA-templated transcription"/>
    <property type="evidence" value="ECO:0007669"/>
    <property type="project" value="InterPro"/>
</dbReference>
<dbReference type="AlphaFoldDB" id="A0A6J6XMA4"/>
<name>A0A6J6XMA4_9ZZZZ</name>
<evidence type="ECO:0000313" key="3">
    <source>
        <dbReference type="EMBL" id="CAB4797629.1"/>
    </source>
</evidence>
<dbReference type="InterPro" id="IPR016032">
    <property type="entry name" value="Sig_transdc_resp-reg_C-effctor"/>
</dbReference>
<organism evidence="3">
    <name type="scientific">freshwater metagenome</name>
    <dbReference type="NCBI Taxonomy" id="449393"/>
    <lineage>
        <taxon>unclassified sequences</taxon>
        <taxon>metagenomes</taxon>
        <taxon>ecological metagenomes</taxon>
    </lineage>
</organism>